<accession>A0A9X1VBH1</accession>
<reference evidence="2" key="1">
    <citation type="submission" date="2022-03" db="EMBL/GenBank/DDBJ databases">
        <title>Draft Genome Sequence of Firmicute Strain S0AB, a Heterotrophic Iron/Sulfur-Oxidizing Extreme Acidophile.</title>
        <authorList>
            <person name="Vergara E."/>
            <person name="Pakostova E."/>
            <person name="Johnson D.B."/>
            <person name="Holmes D.S."/>
        </authorList>
    </citation>
    <scope>NUCLEOTIDE SEQUENCE</scope>
    <source>
        <strain evidence="2">S0AB</strain>
    </source>
</reference>
<evidence type="ECO:0000313" key="3">
    <source>
        <dbReference type="Proteomes" id="UP001139263"/>
    </source>
</evidence>
<dbReference type="InterPro" id="IPR000160">
    <property type="entry name" value="GGDEF_dom"/>
</dbReference>
<dbReference type="PANTHER" id="PTHR45138">
    <property type="entry name" value="REGULATORY COMPONENTS OF SENSORY TRANSDUCTION SYSTEM"/>
    <property type="match status" value="1"/>
</dbReference>
<feature type="domain" description="GGDEF" evidence="1">
    <location>
        <begin position="1"/>
        <end position="125"/>
    </location>
</feature>
<dbReference type="SMART" id="SM00267">
    <property type="entry name" value="GGDEF"/>
    <property type="match status" value="1"/>
</dbReference>
<dbReference type="InterPro" id="IPR050469">
    <property type="entry name" value="Diguanylate_Cyclase"/>
</dbReference>
<gene>
    <name evidence="2" type="primary">vdcA</name>
    <name evidence="2" type="ORF">MM817_03282</name>
</gene>
<dbReference type="InterPro" id="IPR043128">
    <property type="entry name" value="Rev_trsase/Diguanyl_cyclase"/>
</dbReference>
<keyword evidence="3" id="KW-1185">Reference proteome</keyword>
<dbReference type="Pfam" id="PF00990">
    <property type="entry name" value="GGDEF"/>
    <property type="match status" value="1"/>
</dbReference>
<dbReference type="GO" id="GO:0052621">
    <property type="term" value="F:diguanylate cyclase activity"/>
    <property type="evidence" value="ECO:0007669"/>
    <property type="project" value="UniProtKB-EC"/>
</dbReference>
<dbReference type="EMBL" id="JALBUF010000058">
    <property type="protein sequence ID" value="MCI0184983.1"/>
    <property type="molecule type" value="Genomic_DNA"/>
</dbReference>
<organism evidence="2 3">
    <name type="scientific">Sulfoacidibacillus ferrooxidans</name>
    <dbReference type="NCBI Taxonomy" id="2005001"/>
    <lineage>
        <taxon>Bacteria</taxon>
        <taxon>Bacillati</taxon>
        <taxon>Bacillota</taxon>
        <taxon>Bacilli</taxon>
        <taxon>Bacillales</taxon>
        <taxon>Alicyclobacillaceae</taxon>
        <taxon>Sulfoacidibacillus</taxon>
    </lineage>
</organism>
<sequence>MLAMFDLDHFKALNDTQGHDAGDQLLQRIVRHVQQSMRDYDVVARLGGDEFVLIFEQCSCHIGVKNRLEQVMQGLDLSQEGVTITMGVVCYPAMGDSLAALLAKADELLYRGKGNGRNQMVLWEGVIS</sequence>
<comment type="caution">
    <text evidence="2">The sequence shown here is derived from an EMBL/GenBank/DDBJ whole genome shotgun (WGS) entry which is preliminary data.</text>
</comment>
<dbReference type="Proteomes" id="UP001139263">
    <property type="component" value="Unassembled WGS sequence"/>
</dbReference>
<evidence type="ECO:0000313" key="2">
    <source>
        <dbReference type="EMBL" id="MCI0184983.1"/>
    </source>
</evidence>
<dbReference type="PANTHER" id="PTHR45138:SF9">
    <property type="entry name" value="DIGUANYLATE CYCLASE DGCM-RELATED"/>
    <property type="match status" value="1"/>
</dbReference>
<name>A0A9X1VBH1_9BACL</name>
<dbReference type="EC" id="2.7.7.65" evidence="2"/>
<dbReference type="Gene3D" id="3.30.70.270">
    <property type="match status" value="1"/>
</dbReference>
<proteinExistence type="predicted"/>
<dbReference type="InterPro" id="IPR029787">
    <property type="entry name" value="Nucleotide_cyclase"/>
</dbReference>
<dbReference type="NCBIfam" id="TIGR00254">
    <property type="entry name" value="GGDEF"/>
    <property type="match status" value="1"/>
</dbReference>
<keyword evidence="2" id="KW-0808">Transferase</keyword>
<dbReference type="AlphaFoldDB" id="A0A9X1VBH1"/>
<dbReference type="SUPFAM" id="SSF55073">
    <property type="entry name" value="Nucleotide cyclase"/>
    <property type="match status" value="1"/>
</dbReference>
<evidence type="ECO:0000259" key="1">
    <source>
        <dbReference type="PROSITE" id="PS50887"/>
    </source>
</evidence>
<dbReference type="PROSITE" id="PS50887">
    <property type="entry name" value="GGDEF"/>
    <property type="match status" value="1"/>
</dbReference>
<keyword evidence="2" id="KW-0548">Nucleotidyltransferase</keyword>
<dbReference type="CDD" id="cd01949">
    <property type="entry name" value="GGDEF"/>
    <property type="match status" value="1"/>
</dbReference>
<protein>
    <submittedName>
        <fullName evidence="2">Diguanylate cyclase VdcA</fullName>
        <ecNumber evidence="2">2.7.7.65</ecNumber>
    </submittedName>
</protein>